<keyword evidence="4" id="KW-0574">Periplasm</keyword>
<dbReference type="Proteomes" id="UP001295463">
    <property type="component" value="Chromosome"/>
</dbReference>
<dbReference type="Gene3D" id="3.40.30.10">
    <property type="entry name" value="Glutaredoxin"/>
    <property type="match status" value="1"/>
</dbReference>
<dbReference type="SUPFAM" id="SSF52833">
    <property type="entry name" value="Thioredoxin-like"/>
    <property type="match status" value="1"/>
</dbReference>
<feature type="signal peptide" evidence="7">
    <location>
        <begin position="1"/>
        <end position="23"/>
    </location>
</feature>
<dbReference type="RefSeq" id="WP_305731608.1">
    <property type="nucleotide sequence ID" value="NZ_OW150024.1"/>
</dbReference>
<organism evidence="10 11">
    <name type="scientific">Trichlorobacter ammonificans</name>
    <dbReference type="NCBI Taxonomy" id="2916410"/>
    <lineage>
        <taxon>Bacteria</taxon>
        <taxon>Pseudomonadati</taxon>
        <taxon>Thermodesulfobacteriota</taxon>
        <taxon>Desulfuromonadia</taxon>
        <taxon>Geobacterales</taxon>
        <taxon>Geobacteraceae</taxon>
        <taxon>Trichlorobacter</taxon>
    </lineage>
</organism>
<dbReference type="CDD" id="cd03020">
    <property type="entry name" value="DsbA_DsbC_DsbG"/>
    <property type="match status" value="1"/>
</dbReference>
<keyword evidence="11" id="KW-1185">Reference proteome</keyword>
<evidence type="ECO:0000259" key="8">
    <source>
        <dbReference type="Pfam" id="PF10411"/>
    </source>
</evidence>
<evidence type="ECO:0000256" key="2">
    <source>
        <dbReference type="ARBA" id="ARBA00009813"/>
    </source>
</evidence>
<dbReference type="InterPro" id="IPR009094">
    <property type="entry name" value="DiS-bond_isomerase_DsbC/G_N_sf"/>
</dbReference>
<protein>
    <submittedName>
        <fullName evidence="10">Thiol:disulfide interchange protein DsbC</fullName>
    </submittedName>
</protein>
<keyword evidence="6" id="KW-0676">Redox-active center</keyword>
<evidence type="ECO:0000256" key="7">
    <source>
        <dbReference type="SAM" id="SignalP"/>
    </source>
</evidence>
<evidence type="ECO:0000313" key="10">
    <source>
        <dbReference type="EMBL" id="CAH2030692.1"/>
    </source>
</evidence>
<sequence>MLRITCGMLGFLLLVCFIAPVAAKMPPPQENGCGPGHECSKCHSLSLKEAGELLAFAGAGIKVTSIKPAPSHGLYEVLVEQTGKSGVVYIDFGKKHLLQGQIVNLQTKQLVVAHDKELSRPKEPQKLDPAGIPVQHSFVMGNPKGSKKLFVFDDPDCPYCRKLHLELKKLEKIAPDIAIHVMLMPLPMHPEAFDKSRAILETKKREVFDRAFEGKSVPKPTRESSKAAVDAIIRFANANGINGTPTLVLPDGRVVVGSRDAEELKRLIDGK</sequence>
<accession>A0ABM9D616</accession>
<feature type="chain" id="PRO_5046490247" evidence="7">
    <location>
        <begin position="24"/>
        <end position="271"/>
    </location>
</feature>
<dbReference type="SUPFAM" id="SSF54423">
    <property type="entry name" value="DsbC/DsbG N-terminal domain-like"/>
    <property type="match status" value="1"/>
</dbReference>
<evidence type="ECO:0000256" key="1">
    <source>
        <dbReference type="ARBA" id="ARBA00004418"/>
    </source>
</evidence>
<reference evidence="10 11" key="1">
    <citation type="submission" date="2022-03" db="EMBL/GenBank/DDBJ databases">
        <authorList>
            <person name="Koch H."/>
        </authorList>
    </citation>
    <scope>NUCLEOTIDE SEQUENCE [LARGE SCALE GENOMIC DNA]</scope>
    <source>
        <strain evidence="10 11">G1</strain>
    </source>
</reference>
<comment type="similarity">
    <text evidence="2">Belongs to the thioredoxin family. DsbC subfamily.</text>
</comment>
<evidence type="ECO:0000313" key="11">
    <source>
        <dbReference type="Proteomes" id="UP001295463"/>
    </source>
</evidence>
<dbReference type="InterPro" id="IPR036249">
    <property type="entry name" value="Thioredoxin-like_sf"/>
</dbReference>
<keyword evidence="3 7" id="KW-0732">Signal</keyword>
<dbReference type="EMBL" id="OW150024">
    <property type="protein sequence ID" value="CAH2030692.1"/>
    <property type="molecule type" value="Genomic_DNA"/>
</dbReference>
<dbReference type="InterPro" id="IPR012336">
    <property type="entry name" value="Thioredoxin-like_fold"/>
</dbReference>
<dbReference type="Pfam" id="PF13098">
    <property type="entry name" value="Thioredoxin_2"/>
    <property type="match status" value="1"/>
</dbReference>
<dbReference type="InterPro" id="IPR018950">
    <property type="entry name" value="DiS-bond_isomerase_DsbC/G_N"/>
</dbReference>
<dbReference type="Gene3D" id="3.10.450.70">
    <property type="entry name" value="Disulphide bond isomerase, DsbC/G, N-terminal"/>
    <property type="match status" value="1"/>
</dbReference>
<dbReference type="PANTHER" id="PTHR35272">
    <property type="entry name" value="THIOL:DISULFIDE INTERCHANGE PROTEIN DSBC-RELATED"/>
    <property type="match status" value="1"/>
</dbReference>
<evidence type="ECO:0000256" key="5">
    <source>
        <dbReference type="ARBA" id="ARBA00023157"/>
    </source>
</evidence>
<dbReference type="InterPro" id="IPR033954">
    <property type="entry name" value="DiS-bond_Isoase_DsbC/G"/>
</dbReference>
<proteinExistence type="inferred from homology"/>
<dbReference type="InterPro" id="IPR051470">
    <property type="entry name" value="Thiol:disulfide_interchange"/>
</dbReference>
<keyword evidence="5" id="KW-1015">Disulfide bond</keyword>
<feature type="domain" description="Thioredoxin-like fold" evidence="9">
    <location>
        <begin position="144"/>
        <end position="267"/>
    </location>
</feature>
<dbReference type="PANTHER" id="PTHR35272:SF3">
    <property type="entry name" value="THIOL:DISULFIDE INTERCHANGE PROTEIN DSBC"/>
    <property type="match status" value="1"/>
</dbReference>
<gene>
    <name evidence="10" type="ORF">GEAMG1_0879</name>
</gene>
<feature type="domain" description="Disulphide bond isomerase DsbC/G N-terminal" evidence="8">
    <location>
        <begin position="60"/>
        <end position="109"/>
    </location>
</feature>
<evidence type="ECO:0000256" key="4">
    <source>
        <dbReference type="ARBA" id="ARBA00022764"/>
    </source>
</evidence>
<evidence type="ECO:0000256" key="6">
    <source>
        <dbReference type="ARBA" id="ARBA00023284"/>
    </source>
</evidence>
<evidence type="ECO:0000256" key="3">
    <source>
        <dbReference type="ARBA" id="ARBA00022729"/>
    </source>
</evidence>
<dbReference type="Pfam" id="PF10411">
    <property type="entry name" value="DsbC_N"/>
    <property type="match status" value="1"/>
</dbReference>
<name>A0ABM9D616_9BACT</name>
<evidence type="ECO:0000259" key="9">
    <source>
        <dbReference type="Pfam" id="PF13098"/>
    </source>
</evidence>
<comment type="subcellular location">
    <subcellularLocation>
        <location evidence="1">Periplasm</location>
    </subcellularLocation>
</comment>